<dbReference type="STRING" id="947166.A0A1D1UH58"/>
<organism evidence="2 3">
    <name type="scientific">Ramazzottius varieornatus</name>
    <name type="common">Water bear</name>
    <name type="synonym">Tardigrade</name>
    <dbReference type="NCBI Taxonomy" id="947166"/>
    <lineage>
        <taxon>Eukaryota</taxon>
        <taxon>Metazoa</taxon>
        <taxon>Ecdysozoa</taxon>
        <taxon>Tardigrada</taxon>
        <taxon>Eutardigrada</taxon>
        <taxon>Parachela</taxon>
        <taxon>Hypsibioidea</taxon>
        <taxon>Ramazzottiidae</taxon>
        <taxon>Ramazzottius</taxon>
    </lineage>
</organism>
<evidence type="ECO:0000313" key="3">
    <source>
        <dbReference type="Proteomes" id="UP000186922"/>
    </source>
</evidence>
<feature type="region of interest" description="Disordered" evidence="1">
    <location>
        <begin position="321"/>
        <end position="354"/>
    </location>
</feature>
<name>A0A1D1UH58_RAMVA</name>
<reference evidence="2 3" key="1">
    <citation type="journal article" date="2016" name="Nat. Commun.">
        <title>Extremotolerant tardigrade genome and improved radiotolerance of human cultured cells by tardigrade-unique protein.</title>
        <authorList>
            <person name="Hashimoto T."/>
            <person name="Horikawa D.D."/>
            <person name="Saito Y."/>
            <person name="Kuwahara H."/>
            <person name="Kozuka-Hata H."/>
            <person name="Shin-I T."/>
            <person name="Minakuchi Y."/>
            <person name="Ohishi K."/>
            <person name="Motoyama A."/>
            <person name="Aizu T."/>
            <person name="Enomoto A."/>
            <person name="Kondo K."/>
            <person name="Tanaka S."/>
            <person name="Hara Y."/>
            <person name="Koshikawa S."/>
            <person name="Sagara H."/>
            <person name="Miura T."/>
            <person name="Yokobori S."/>
            <person name="Miyagawa K."/>
            <person name="Suzuki Y."/>
            <person name="Kubo T."/>
            <person name="Oyama M."/>
            <person name="Kohara Y."/>
            <person name="Fujiyama A."/>
            <person name="Arakawa K."/>
            <person name="Katayama T."/>
            <person name="Toyoda A."/>
            <person name="Kunieda T."/>
        </authorList>
    </citation>
    <scope>NUCLEOTIDE SEQUENCE [LARGE SCALE GENOMIC DNA]</scope>
    <source>
        <strain evidence="2 3">YOKOZUNA-1</strain>
    </source>
</reference>
<evidence type="ECO:0000256" key="1">
    <source>
        <dbReference type="SAM" id="MobiDB-lite"/>
    </source>
</evidence>
<evidence type="ECO:0000313" key="2">
    <source>
        <dbReference type="EMBL" id="GAU88996.1"/>
    </source>
</evidence>
<dbReference type="EMBL" id="BDGG01000001">
    <property type="protein sequence ID" value="GAU88996.1"/>
    <property type="molecule type" value="Genomic_DNA"/>
</dbReference>
<sequence length="566" mass="64052">MASTGSLDELIKTYSNSPFGVKSTKFYGVQMPGYTEERPIILRTLPSTKAFLPVCPSVRFKEFSTEEEAADYSQFRCPVIADHSFKRVIEPRSKYPSPSQTDKDALLLAVSRGDTSTVHRLAWKNPRLLVTSDDGPQCYKGTWRQTVLHLAVQAQNFPLFCTLMEIIENPLLAEFTRLTEFENVEERGVVIVRNYLNNRTKKEESVLDCAVIYGAVEIVDFLTVHPLCDMKTCRRDELSSKSVVCSKGGKAESKAVISEMLEGRWYIPVFIAVNIFQEASIGRPVSVSETHELLREGKLVGLMGPMTESVANEMFDQLQTTHQRDLASTPVPNSRTKSLSKKNKQKHAHYNGDVVDEAQRDEDLSVRSSVKRTSVRTTRWNEGRCRKLAKKHGLKWQEWWSFLRCFMDLASPKGLLKFETFLSSQFYGGEKPQQDGFEDGPSPGLGNLDLVEILSVHYTRSNPALSSLPQESVEPMEDSGEIFYTPPQSPEPVEESLNHFCSTYSNFKRGFIGKGDVPSVMDHEVFEALKTADIPDDFRYVLAWRTLMQRRCNEEELAAAFGRFAI</sequence>
<dbReference type="OrthoDB" id="7446186at2759"/>
<dbReference type="Proteomes" id="UP000186922">
    <property type="component" value="Unassembled WGS sequence"/>
</dbReference>
<dbReference type="GO" id="GO:0005783">
    <property type="term" value="C:endoplasmic reticulum"/>
    <property type="evidence" value="ECO:0007669"/>
    <property type="project" value="TreeGrafter"/>
</dbReference>
<dbReference type="Gene3D" id="1.25.40.20">
    <property type="entry name" value="Ankyrin repeat-containing domain"/>
    <property type="match status" value="1"/>
</dbReference>
<accession>A0A1D1UH58</accession>
<gene>
    <name evidence="2" type="primary">RvY_01596-1</name>
    <name evidence="2" type="synonym">RvY_01596.1</name>
    <name evidence="2" type="ORF">RvY_01596</name>
</gene>
<dbReference type="PANTHER" id="PTHR12349:SF4">
    <property type="entry name" value="ANKYRIN REPEAT AND LEM DOMAIN-CONTAINING PROTEIN 2"/>
    <property type="match status" value="1"/>
</dbReference>
<dbReference type="AlphaFoldDB" id="A0A1D1UH58"/>
<proteinExistence type="predicted"/>
<keyword evidence="3" id="KW-1185">Reference proteome</keyword>
<dbReference type="InterPro" id="IPR036770">
    <property type="entry name" value="Ankyrin_rpt-contain_sf"/>
</dbReference>
<protein>
    <submittedName>
        <fullName evidence="2">Uncharacterized protein</fullName>
    </submittedName>
</protein>
<feature type="compositionally biased region" description="Basic residues" evidence="1">
    <location>
        <begin position="338"/>
        <end position="349"/>
    </location>
</feature>
<dbReference type="GO" id="GO:0051721">
    <property type="term" value="F:protein phosphatase 2A binding"/>
    <property type="evidence" value="ECO:0007669"/>
    <property type="project" value="TreeGrafter"/>
</dbReference>
<dbReference type="PANTHER" id="PTHR12349">
    <property type="entry name" value="ANKYRIN REPEAT AND LEM DOMAIN-CONTAINING PROTEIN 2"/>
    <property type="match status" value="1"/>
</dbReference>
<comment type="caution">
    <text evidence="2">The sequence shown here is derived from an EMBL/GenBank/DDBJ whole genome shotgun (WGS) entry which is preliminary data.</text>
</comment>